<feature type="signal peptide" evidence="2">
    <location>
        <begin position="1"/>
        <end position="29"/>
    </location>
</feature>
<sequence length="252" mass="26102">MPFTIARSVRRAVASPVVFAAAMATIATASLATSATAQGTRFGTLAGPALTSITDLDKSADVGMDVLTSKSRIGLQGGLFATIPVKGALSLQPEVHYSQKGGKLETNMEMPEELDGTDGLTMGFRLAYVEIPVLARIDLGNRNSWHPFVTFGPSFSMRASCKVSLEVGGAGSMSTGCDEGDLGEEGEAASRDPFSKTDISGIAGAGLTGSLLGRSVFVQARYSQGFSSIAKESTANVSPKNRGFSVVFGLGF</sequence>
<dbReference type="Pfam" id="PF13568">
    <property type="entry name" value="OMP_b-brl_2"/>
    <property type="match status" value="1"/>
</dbReference>
<protein>
    <submittedName>
        <fullName evidence="4">PorT family protein</fullName>
    </submittedName>
</protein>
<organism evidence="4 5">
    <name type="scientific">Gemmatimonas aurantiaca</name>
    <dbReference type="NCBI Taxonomy" id="173480"/>
    <lineage>
        <taxon>Bacteria</taxon>
        <taxon>Pseudomonadati</taxon>
        <taxon>Gemmatimonadota</taxon>
        <taxon>Gemmatimonadia</taxon>
        <taxon>Gemmatimonadales</taxon>
        <taxon>Gemmatimonadaceae</taxon>
        <taxon>Gemmatimonas</taxon>
    </lineage>
</organism>
<feature type="domain" description="Outer membrane protein beta-barrel" evidence="3">
    <location>
        <begin position="42"/>
        <end position="229"/>
    </location>
</feature>
<reference evidence="4 5" key="1">
    <citation type="journal article" date="2018" name="Nat. Biotechnol.">
        <title>A standardized bacterial taxonomy based on genome phylogeny substantially revises the tree of life.</title>
        <authorList>
            <person name="Parks D.H."/>
            <person name="Chuvochina M."/>
            <person name="Waite D.W."/>
            <person name="Rinke C."/>
            <person name="Skarshewski A."/>
            <person name="Chaumeil P.A."/>
            <person name="Hugenholtz P."/>
        </authorList>
    </citation>
    <scope>NUCLEOTIDE SEQUENCE [LARGE SCALE GENOMIC DNA]</scope>
    <source>
        <strain evidence="4">UBA8844</strain>
    </source>
</reference>
<evidence type="ECO:0000313" key="5">
    <source>
        <dbReference type="Proteomes" id="UP000264071"/>
    </source>
</evidence>
<dbReference type="AlphaFoldDB" id="A0A3D4VD64"/>
<accession>A0A3D4VD64</accession>
<evidence type="ECO:0000256" key="1">
    <source>
        <dbReference type="SAM" id="MobiDB-lite"/>
    </source>
</evidence>
<keyword evidence="2" id="KW-0732">Signal</keyword>
<feature type="region of interest" description="Disordered" evidence="1">
    <location>
        <begin position="174"/>
        <end position="195"/>
    </location>
</feature>
<gene>
    <name evidence="4" type="ORF">DGD08_17800</name>
</gene>
<evidence type="ECO:0000256" key="2">
    <source>
        <dbReference type="SAM" id="SignalP"/>
    </source>
</evidence>
<feature type="chain" id="PRO_5017676223" evidence="2">
    <location>
        <begin position="30"/>
        <end position="252"/>
    </location>
</feature>
<name>A0A3D4VD64_9BACT</name>
<proteinExistence type="predicted"/>
<dbReference type="OMA" id="LETNMEM"/>
<evidence type="ECO:0000313" key="4">
    <source>
        <dbReference type="EMBL" id="HCT59059.1"/>
    </source>
</evidence>
<comment type="caution">
    <text evidence="4">The sequence shown here is derived from an EMBL/GenBank/DDBJ whole genome shotgun (WGS) entry which is preliminary data.</text>
</comment>
<dbReference type="EMBL" id="DPIY01000012">
    <property type="protein sequence ID" value="HCT59059.1"/>
    <property type="molecule type" value="Genomic_DNA"/>
</dbReference>
<dbReference type="InterPro" id="IPR025665">
    <property type="entry name" value="Beta-barrel_OMP_2"/>
</dbReference>
<evidence type="ECO:0000259" key="3">
    <source>
        <dbReference type="Pfam" id="PF13568"/>
    </source>
</evidence>
<feature type="compositionally biased region" description="Acidic residues" evidence="1">
    <location>
        <begin position="178"/>
        <end position="187"/>
    </location>
</feature>
<dbReference type="Proteomes" id="UP000264071">
    <property type="component" value="Unassembled WGS sequence"/>
</dbReference>